<evidence type="ECO:0000313" key="4">
    <source>
        <dbReference type="Proteomes" id="UP000752013"/>
    </source>
</evidence>
<comment type="function">
    <text evidence="1">Involved in the modulation of the specificity of the ClpAP-mediated ATP-dependent protein degradation.</text>
</comment>
<evidence type="ECO:0000259" key="2">
    <source>
        <dbReference type="Pfam" id="PF02617"/>
    </source>
</evidence>
<accession>A0A968KUN8</accession>
<evidence type="ECO:0000313" key="3">
    <source>
        <dbReference type="EMBL" id="NIZ46398.1"/>
    </source>
</evidence>
<dbReference type="GO" id="GO:0008233">
    <property type="term" value="F:peptidase activity"/>
    <property type="evidence" value="ECO:0007669"/>
    <property type="project" value="UniProtKB-KW"/>
</dbReference>
<dbReference type="GO" id="GO:0030163">
    <property type="term" value="P:protein catabolic process"/>
    <property type="evidence" value="ECO:0007669"/>
    <property type="project" value="InterPro"/>
</dbReference>
<dbReference type="GO" id="GO:0006508">
    <property type="term" value="P:proteolysis"/>
    <property type="evidence" value="ECO:0007669"/>
    <property type="project" value="UniProtKB-UniRule"/>
</dbReference>
<keyword evidence="4" id="KW-1185">Reference proteome</keyword>
<keyword evidence="3" id="KW-0378">Hydrolase</keyword>
<dbReference type="AlphaFoldDB" id="A0A968KUN8"/>
<dbReference type="Proteomes" id="UP000752013">
    <property type="component" value="Unassembled WGS sequence"/>
</dbReference>
<dbReference type="Gene3D" id="3.30.1390.10">
    <property type="match status" value="1"/>
</dbReference>
<dbReference type="InterPro" id="IPR003769">
    <property type="entry name" value="ClpS_core"/>
</dbReference>
<dbReference type="EMBL" id="JAATLK010000001">
    <property type="protein sequence ID" value="NIZ46398.1"/>
    <property type="molecule type" value="Genomic_DNA"/>
</dbReference>
<dbReference type="InterPro" id="IPR022935">
    <property type="entry name" value="ClpS"/>
</dbReference>
<dbReference type="Pfam" id="PF02617">
    <property type="entry name" value="ClpS"/>
    <property type="match status" value="1"/>
</dbReference>
<dbReference type="HAMAP" id="MF_00302">
    <property type="entry name" value="ClpS"/>
    <property type="match status" value="1"/>
</dbReference>
<protein>
    <recommendedName>
        <fullName evidence="1">ATP-dependent Clp protease adapter protein ClpS</fullName>
    </recommendedName>
</protein>
<gene>
    <name evidence="1" type="primary">clpS</name>
    <name evidence="3" type="ORF">HCT46_00450</name>
</gene>
<proteinExistence type="inferred from homology"/>
<evidence type="ECO:0000256" key="1">
    <source>
        <dbReference type="HAMAP-Rule" id="MF_00302"/>
    </source>
</evidence>
<comment type="similarity">
    <text evidence="1">Belongs to the ClpS family.</text>
</comment>
<name>A0A968KUN8_9SPIO</name>
<keyword evidence="3" id="KW-0645">Protease</keyword>
<comment type="caution">
    <text evidence="3">The sequence shown here is derived from an EMBL/GenBank/DDBJ whole genome shotgun (WGS) entry which is preliminary data.</text>
</comment>
<sequence length="104" mass="12295">MISEKIQEKTKKIQKNQKKDDLEYYRVIIFNDEVTTQDFVVMLLEHVFRLDLHHAINLMMEIHLSGQGIAGIYPFDIALYKREQAIKLARSAQYPLKIECEKVE</sequence>
<dbReference type="RefSeq" id="WP_167702867.1">
    <property type="nucleotide sequence ID" value="NZ_CP118168.1"/>
</dbReference>
<organism evidence="3 4">
    <name type="scientific">Entomospira nematocerorum</name>
    <dbReference type="NCBI Taxonomy" id="2719987"/>
    <lineage>
        <taxon>Bacteria</taxon>
        <taxon>Pseudomonadati</taxon>
        <taxon>Spirochaetota</taxon>
        <taxon>Spirochaetia</taxon>
        <taxon>Spirochaetales</taxon>
        <taxon>Spirochaetaceae</taxon>
        <taxon>Entomospira</taxon>
    </lineage>
</organism>
<dbReference type="SUPFAM" id="SSF54736">
    <property type="entry name" value="ClpS-like"/>
    <property type="match status" value="1"/>
</dbReference>
<dbReference type="InterPro" id="IPR014719">
    <property type="entry name" value="Ribosomal_bL12_C/ClpS-like"/>
</dbReference>
<feature type="domain" description="Adaptor protein ClpS core" evidence="2">
    <location>
        <begin position="23"/>
        <end position="98"/>
    </location>
</feature>
<comment type="subunit">
    <text evidence="1">Binds to the N-terminal domain of the chaperone ClpA.</text>
</comment>
<reference evidence="3" key="1">
    <citation type="submission" date="2020-03" db="EMBL/GenBank/DDBJ databases">
        <title>Spirochaetal bacteria isolated from arthropods constitute a novel genus Entomospira genus novum within the order Spirochaetales.</title>
        <authorList>
            <person name="Grana-Miraglia L."/>
            <person name="Sikutova S."/>
            <person name="Fingerle V."/>
            <person name="Sing A."/>
            <person name="Castillo-Ramirez S."/>
            <person name="Margos G."/>
            <person name="Rudolf I."/>
        </authorList>
    </citation>
    <scope>NUCLEOTIDE SEQUENCE</scope>
    <source>
        <strain evidence="3">BR208</strain>
    </source>
</reference>